<proteinExistence type="inferred from homology"/>
<dbReference type="Gene3D" id="3.30.1360.20">
    <property type="entry name" value="Transcriptional coactivator/pterin dehydratase"/>
    <property type="match status" value="1"/>
</dbReference>
<comment type="catalytic activity">
    <reaction evidence="1">
        <text>(4aS,6R)-4a-hydroxy-L-erythro-5,6,7,8-tetrahydrobiopterin = (6R)-L-erythro-6,7-dihydrobiopterin + H2O</text>
        <dbReference type="Rhea" id="RHEA:11920"/>
        <dbReference type="ChEBI" id="CHEBI:15377"/>
        <dbReference type="ChEBI" id="CHEBI:15642"/>
        <dbReference type="ChEBI" id="CHEBI:43120"/>
        <dbReference type="EC" id="4.2.1.96"/>
    </reaction>
</comment>
<dbReference type="EMBL" id="JBHMQT010000040">
    <property type="protein sequence ID" value="MFC0864323.1"/>
    <property type="molecule type" value="Genomic_DNA"/>
</dbReference>
<organism evidence="6 7">
    <name type="scientific">Sphaerimonospora cavernae</name>
    <dbReference type="NCBI Taxonomy" id="1740611"/>
    <lineage>
        <taxon>Bacteria</taxon>
        <taxon>Bacillati</taxon>
        <taxon>Actinomycetota</taxon>
        <taxon>Actinomycetes</taxon>
        <taxon>Streptosporangiales</taxon>
        <taxon>Streptosporangiaceae</taxon>
        <taxon>Sphaerimonospora</taxon>
    </lineage>
</organism>
<evidence type="ECO:0000256" key="4">
    <source>
        <dbReference type="ARBA" id="ARBA00021735"/>
    </source>
</evidence>
<dbReference type="EC" id="4.2.1.96" evidence="3"/>
<dbReference type="Pfam" id="PF10025">
    <property type="entry name" value="DUF2267"/>
    <property type="match status" value="1"/>
</dbReference>
<dbReference type="InterPro" id="IPR001533">
    <property type="entry name" value="Pterin_deHydtase"/>
</dbReference>
<evidence type="ECO:0000313" key="6">
    <source>
        <dbReference type="EMBL" id="MFC0864323.1"/>
    </source>
</evidence>
<evidence type="ECO:0000256" key="5">
    <source>
        <dbReference type="ARBA" id="ARBA00023239"/>
    </source>
</evidence>
<dbReference type="Pfam" id="PF01329">
    <property type="entry name" value="Pterin_4a"/>
    <property type="match status" value="1"/>
</dbReference>
<dbReference type="InterPro" id="IPR036428">
    <property type="entry name" value="PCD_sf"/>
</dbReference>
<evidence type="ECO:0000256" key="1">
    <source>
        <dbReference type="ARBA" id="ARBA00001554"/>
    </source>
</evidence>
<protein>
    <recommendedName>
        <fullName evidence="4">Putative pterin-4-alpha-carbinolamine dehydratase</fullName>
        <ecNumber evidence="3">4.2.1.96</ecNumber>
    </recommendedName>
</protein>
<gene>
    <name evidence="6" type="ORF">ACFHYQ_18680</name>
</gene>
<evidence type="ECO:0000256" key="2">
    <source>
        <dbReference type="ARBA" id="ARBA00006472"/>
    </source>
</evidence>
<dbReference type="RefSeq" id="WP_394302446.1">
    <property type="nucleotide sequence ID" value="NZ_JBHMQT010000040.1"/>
</dbReference>
<evidence type="ECO:0000313" key="7">
    <source>
        <dbReference type="Proteomes" id="UP001589870"/>
    </source>
</evidence>
<dbReference type="Proteomes" id="UP001589870">
    <property type="component" value="Unassembled WGS sequence"/>
</dbReference>
<name>A0ABV6U788_9ACTN</name>
<sequence length="237" mass="25516">MTIHYSEMLSSISEMTGLDSQSARTAADATLAVLARTLDEPERRRLLEVLPGQIPGAFPLTDEPRQRTEADFVTEVSRLERRPPEQARLHTQAVLTTLKEQEPELVAELHLSGELHGIFQPPNVGGGVTGPTGGTAPLVQEELDGALSTLPDWTGDRTALRRTISLPPDNTEALRAGLDRLREAFGRKPQVHQVPDGLELTVQTASISAVTALDVELAHRIDQLIAEIGPGIGGPLG</sequence>
<reference evidence="6 7" key="1">
    <citation type="submission" date="2024-09" db="EMBL/GenBank/DDBJ databases">
        <authorList>
            <person name="Sun Q."/>
            <person name="Mori K."/>
        </authorList>
    </citation>
    <scope>NUCLEOTIDE SEQUENCE [LARGE SCALE GENOMIC DNA]</scope>
    <source>
        <strain evidence="6 7">TBRC 1851</strain>
    </source>
</reference>
<dbReference type="Gene3D" id="1.10.490.110">
    <property type="entry name" value="Uncharacterized conserved protein DUF2267"/>
    <property type="match status" value="1"/>
</dbReference>
<dbReference type="SUPFAM" id="SSF55248">
    <property type="entry name" value="PCD-like"/>
    <property type="match status" value="1"/>
</dbReference>
<keyword evidence="7" id="KW-1185">Reference proteome</keyword>
<dbReference type="InterPro" id="IPR018727">
    <property type="entry name" value="DUF2267"/>
</dbReference>
<comment type="caution">
    <text evidence="6">The sequence shown here is derived from an EMBL/GenBank/DDBJ whole genome shotgun (WGS) entry which is preliminary data.</text>
</comment>
<comment type="similarity">
    <text evidence="2">Belongs to the pterin-4-alpha-carbinolamine dehydratase family.</text>
</comment>
<keyword evidence="5" id="KW-0456">Lyase</keyword>
<dbReference type="InterPro" id="IPR038282">
    <property type="entry name" value="DUF2267_sf"/>
</dbReference>
<evidence type="ECO:0000256" key="3">
    <source>
        <dbReference type="ARBA" id="ARBA00013252"/>
    </source>
</evidence>
<accession>A0ABV6U788</accession>